<feature type="compositionally biased region" description="Basic residues" evidence="2">
    <location>
        <begin position="126"/>
        <end position="138"/>
    </location>
</feature>
<gene>
    <name evidence="4" type="ORF">B0T21DRAFT_63836</name>
</gene>
<reference evidence="4" key="1">
    <citation type="submission" date="2023-06" db="EMBL/GenBank/DDBJ databases">
        <title>Genome-scale phylogeny and comparative genomics of the fungal order Sordariales.</title>
        <authorList>
            <consortium name="Lawrence Berkeley National Laboratory"/>
            <person name="Hensen N."/>
            <person name="Bonometti L."/>
            <person name="Westerberg I."/>
            <person name="Brannstrom I.O."/>
            <person name="Guillou S."/>
            <person name="Cros-Aarteil S."/>
            <person name="Calhoun S."/>
            <person name="Haridas S."/>
            <person name="Kuo A."/>
            <person name="Mondo S."/>
            <person name="Pangilinan J."/>
            <person name="Riley R."/>
            <person name="Labutti K."/>
            <person name="Andreopoulos B."/>
            <person name="Lipzen A."/>
            <person name="Chen C."/>
            <person name="Yanf M."/>
            <person name="Daum C."/>
            <person name="Ng V."/>
            <person name="Clum A."/>
            <person name="Steindorff A."/>
            <person name="Ohm R."/>
            <person name="Martin F."/>
            <person name="Silar P."/>
            <person name="Natvig D."/>
            <person name="Lalanne C."/>
            <person name="Gautier V."/>
            <person name="Ament-Velasquez S.L."/>
            <person name="Kruys A."/>
            <person name="Hutchinson M.I."/>
            <person name="Powell A.J."/>
            <person name="Barry K."/>
            <person name="Miller A.N."/>
            <person name="Grigoriev I.V."/>
            <person name="Debuchy R."/>
            <person name="Gladieux P."/>
            <person name="Thoren M.H."/>
            <person name="Johannesson H."/>
        </authorList>
    </citation>
    <scope>NUCLEOTIDE SEQUENCE</scope>
    <source>
        <strain evidence="4">CBS 540.89</strain>
    </source>
</reference>
<accession>A0AA40DYT8</accession>
<evidence type="ECO:0000313" key="4">
    <source>
        <dbReference type="EMBL" id="KAK0716568.1"/>
    </source>
</evidence>
<feature type="compositionally biased region" description="Basic and acidic residues" evidence="2">
    <location>
        <begin position="177"/>
        <end position="201"/>
    </location>
</feature>
<feature type="compositionally biased region" description="Polar residues" evidence="2">
    <location>
        <begin position="1100"/>
        <end position="1112"/>
    </location>
</feature>
<dbReference type="InterPro" id="IPR027417">
    <property type="entry name" value="P-loop_NTPase"/>
</dbReference>
<dbReference type="EMBL" id="JAUKTV010000014">
    <property type="protein sequence ID" value="KAK0716568.1"/>
    <property type="molecule type" value="Genomic_DNA"/>
</dbReference>
<feature type="compositionally biased region" description="Low complexity" evidence="2">
    <location>
        <begin position="322"/>
        <end position="332"/>
    </location>
</feature>
<keyword evidence="5" id="KW-1185">Reference proteome</keyword>
<feature type="region of interest" description="Disordered" evidence="2">
    <location>
        <begin position="1"/>
        <end position="201"/>
    </location>
</feature>
<dbReference type="SUPFAM" id="SSF52540">
    <property type="entry name" value="P-loop containing nucleoside triphosphate hydrolases"/>
    <property type="match status" value="1"/>
</dbReference>
<dbReference type="Proteomes" id="UP001172159">
    <property type="component" value="Unassembled WGS sequence"/>
</dbReference>
<evidence type="ECO:0000313" key="5">
    <source>
        <dbReference type="Proteomes" id="UP001172159"/>
    </source>
</evidence>
<dbReference type="InterPro" id="IPR056599">
    <property type="entry name" value="AAA_lid_fung"/>
</dbReference>
<evidence type="ECO:0000256" key="1">
    <source>
        <dbReference type="SAM" id="Coils"/>
    </source>
</evidence>
<dbReference type="InterPro" id="IPR054289">
    <property type="entry name" value="DUF7025"/>
</dbReference>
<feature type="compositionally biased region" description="Basic and acidic residues" evidence="2">
    <location>
        <begin position="54"/>
        <end position="71"/>
    </location>
</feature>
<keyword evidence="1" id="KW-0175">Coiled coil</keyword>
<dbReference type="InterPro" id="IPR003593">
    <property type="entry name" value="AAA+_ATPase"/>
</dbReference>
<dbReference type="Pfam" id="PF23232">
    <property type="entry name" value="AAA_lid_13"/>
    <property type="match status" value="1"/>
</dbReference>
<feature type="domain" description="AAA+ ATPase" evidence="3">
    <location>
        <begin position="799"/>
        <end position="926"/>
    </location>
</feature>
<feature type="region of interest" description="Disordered" evidence="2">
    <location>
        <begin position="1177"/>
        <end position="1218"/>
    </location>
</feature>
<evidence type="ECO:0000256" key="2">
    <source>
        <dbReference type="SAM" id="MobiDB-lite"/>
    </source>
</evidence>
<name>A0AA40DYT8_9PEZI</name>
<feature type="region of interest" description="Disordered" evidence="2">
    <location>
        <begin position="320"/>
        <end position="342"/>
    </location>
</feature>
<dbReference type="Pfam" id="PF00004">
    <property type="entry name" value="AAA"/>
    <property type="match status" value="1"/>
</dbReference>
<dbReference type="AlphaFoldDB" id="A0AA40DYT8"/>
<proteinExistence type="predicted"/>
<feature type="compositionally biased region" description="Polar residues" evidence="2">
    <location>
        <begin position="37"/>
        <end position="53"/>
    </location>
</feature>
<organism evidence="4 5">
    <name type="scientific">Apiosordaria backusii</name>
    <dbReference type="NCBI Taxonomy" id="314023"/>
    <lineage>
        <taxon>Eukaryota</taxon>
        <taxon>Fungi</taxon>
        <taxon>Dikarya</taxon>
        <taxon>Ascomycota</taxon>
        <taxon>Pezizomycotina</taxon>
        <taxon>Sordariomycetes</taxon>
        <taxon>Sordariomycetidae</taxon>
        <taxon>Sordariales</taxon>
        <taxon>Lasiosphaeriaceae</taxon>
        <taxon>Apiosordaria</taxon>
    </lineage>
</organism>
<dbReference type="PANTHER" id="PTHR46411:SF2">
    <property type="entry name" value="AAA+ ATPASE DOMAIN-CONTAINING PROTEIN"/>
    <property type="match status" value="1"/>
</dbReference>
<feature type="compositionally biased region" description="Polar residues" evidence="2">
    <location>
        <begin position="1083"/>
        <end position="1092"/>
    </location>
</feature>
<dbReference type="Gene3D" id="3.40.50.300">
    <property type="entry name" value="P-loop containing nucleotide triphosphate hydrolases"/>
    <property type="match status" value="1"/>
</dbReference>
<feature type="compositionally biased region" description="Polar residues" evidence="2">
    <location>
        <begin position="1135"/>
        <end position="1150"/>
    </location>
</feature>
<feature type="region of interest" description="Disordered" evidence="2">
    <location>
        <begin position="1052"/>
        <end position="1114"/>
    </location>
</feature>
<evidence type="ECO:0000259" key="3">
    <source>
        <dbReference type="SMART" id="SM00382"/>
    </source>
</evidence>
<sequence>MSALLSPAESIPDPLIPETSGAGDQTAVSKKHVDGNDSATEDPNQHEAVSSRTKSGEVEDVAHKPNQDPDHFSAISQPSLSPKSRSYHSDDGETAEDGATEGSPEKKSYDDEPCPESRNNSIERGLRRRQRKVRSHRSQSREWGGLSSHSSSESESDNASKYGGRAGPYQSEGEESTFDKAEERARQKVRNLERKLAKTNREWKIMKQMAEEIRRLRRAEAAWKKEGRPTDKPEKQGEGEMHNESVLSDGEKTELYKPEDDIFKHSDTEEPEDQPKAELHRIPWKTFKEYAAKFTFRLTPKECYAIDVLTDLPVLSWVPRESSSTSSSKSISEGQTKGQGPLPERIRIRSTHILDELRIIRGKDLHVEHNDGSDKDLNYIMDLRSSVLTLVRPFRTLVHLKDAIKERLRQLEQDLEESKRRQWCKTRLAHLGCLIEFIDTEIQPKIDYLNSDECQKVSFADLWFLFKHGDDVIHRDRRQAYRVISVFSTDHKAAPQWRSEERDQDDKTQIIIQCIRIDFDGRQVGPVTRQFSIEQFGGEKAITSLEIFPLRFAETKVDREQGSSPFRDQLVERGKMFLQLSAVKHMHYNGLTVGEKEEVDSQVVIDFEKAFLSKEGSGWKPAVVALTAAESYALPDGPCRSLCCFGENVLKDSYVESIRNDQYLSSLMPEDSSKEPLSLYPRRPHDLISDSAVTDDDYLIMSYMAFGFILHSRKWAQLDLKYLAPVRYPNVATDAQRLTVDVTGKMDHQSVPTRLAFDQLVLPDGHKDMVLSLIAQHYRDKASQTGEREQIDIVRGKGKGLVLLLHGAPGVGKTTTAEGVAEMFQKPLLQITCGDLGNTAGEVEAALETHFSLASRWGCILLLDEADVFLAARTPQDFVRNGMVSVFLRVLEYCTGILFLATNRVGDFDEAFGSRIHISLHYPQLDLSSTLKVFELNLDLIRDRFKRRNRELTIDTRAILEHAADYWTKNEHMRWNGRQIRNACNTALALAEFSAQGGDHRKVVDVGAKISLKLEHLEVVSKAYLDFITYLEDVFDKDADRRAKQMMIRAREYKKATEKGSPPHRGLGTQPSPSFTGGPAQVPTMTAQTTGQGLWPPTPQHAQNPSPANPMQVSGYPAAAAQTLAYHGGYPSHLAGQQQAQSQPGRTYSHYTLAPGYQQGQQTTAYQQPLHGPALAAISQPQAQNTAQPTWPAPALGQGQYPSNSMPASPPGQVAPAP</sequence>
<dbReference type="Pfam" id="PF22942">
    <property type="entry name" value="DUF7025"/>
    <property type="match status" value="1"/>
</dbReference>
<feature type="compositionally biased region" description="Polar residues" evidence="2">
    <location>
        <begin position="74"/>
        <end position="84"/>
    </location>
</feature>
<feature type="region of interest" description="Disordered" evidence="2">
    <location>
        <begin position="1132"/>
        <end position="1152"/>
    </location>
</feature>
<feature type="coiled-coil region" evidence="1">
    <location>
        <begin position="394"/>
        <end position="421"/>
    </location>
</feature>
<dbReference type="GO" id="GO:0005524">
    <property type="term" value="F:ATP binding"/>
    <property type="evidence" value="ECO:0007669"/>
    <property type="project" value="InterPro"/>
</dbReference>
<feature type="region of interest" description="Disordered" evidence="2">
    <location>
        <begin position="219"/>
        <end position="254"/>
    </location>
</feature>
<dbReference type="CDD" id="cd19481">
    <property type="entry name" value="RecA-like_protease"/>
    <property type="match status" value="1"/>
</dbReference>
<dbReference type="InterPro" id="IPR003959">
    <property type="entry name" value="ATPase_AAA_core"/>
</dbReference>
<dbReference type="SMART" id="SM00382">
    <property type="entry name" value="AAA"/>
    <property type="match status" value="1"/>
</dbReference>
<feature type="compositionally biased region" description="Polar residues" evidence="2">
    <location>
        <begin position="1179"/>
        <end position="1189"/>
    </location>
</feature>
<comment type="caution">
    <text evidence="4">The sequence shown here is derived from an EMBL/GenBank/DDBJ whole genome shotgun (WGS) entry which is preliminary data.</text>
</comment>
<dbReference type="PANTHER" id="PTHR46411">
    <property type="entry name" value="FAMILY ATPASE, PUTATIVE-RELATED"/>
    <property type="match status" value="1"/>
</dbReference>
<dbReference type="GO" id="GO:0016887">
    <property type="term" value="F:ATP hydrolysis activity"/>
    <property type="evidence" value="ECO:0007669"/>
    <property type="project" value="InterPro"/>
</dbReference>
<protein>
    <recommendedName>
        <fullName evidence="3">AAA+ ATPase domain-containing protein</fullName>
    </recommendedName>
</protein>